<evidence type="ECO:0000256" key="2">
    <source>
        <dbReference type="SAM" id="MobiDB-lite"/>
    </source>
</evidence>
<feature type="compositionally biased region" description="Polar residues" evidence="2">
    <location>
        <begin position="71"/>
        <end position="88"/>
    </location>
</feature>
<organism evidence="3 4">
    <name type="scientific">Tilletia horrida</name>
    <dbReference type="NCBI Taxonomy" id="155126"/>
    <lineage>
        <taxon>Eukaryota</taxon>
        <taxon>Fungi</taxon>
        <taxon>Dikarya</taxon>
        <taxon>Basidiomycota</taxon>
        <taxon>Ustilaginomycotina</taxon>
        <taxon>Exobasidiomycetes</taxon>
        <taxon>Tilletiales</taxon>
        <taxon>Tilletiaceae</taxon>
        <taxon>Tilletia</taxon>
    </lineage>
</organism>
<feature type="compositionally biased region" description="Low complexity" evidence="2">
    <location>
        <begin position="384"/>
        <end position="397"/>
    </location>
</feature>
<dbReference type="PANTHER" id="PTHR45615:SF80">
    <property type="entry name" value="GRIP DOMAIN-CONTAINING PROTEIN"/>
    <property type="match status" value="1"/>
</dbReference>
<feature type="compositionally biased region" description="Gly residues" evidence="2">
    <location>
        <begin position="1225"/>
        <end position="1241"/>
    </location>
</feature>
<accession>A0AAN6G597</accession>
<feature type="compositionally biased region" description="Low complexity" evidence="2">
    <location>
        <begin position="28"/>
        <end position="41"/>
    </location>
</feature>
<reference evidence="3" key="1">
    <citation type="journal article" date="2023" name="PhytoFront">
        <title>Draft Genome Resources of Seven Strains of Tilletia horrida, Causal Agent of Kernel Smut of Rice.</title>
        <authorList>
            <person name="Khanal S."/>
            <person name="Antony Babu S."/>
            <person name="Zhou X.G."/>
        </authorList>
    </citation>
    <scope>NUCLEOTIDE SEQUENCE</scope>
    <source>
        <strain evidence="3">TX3</strain>
    </source>
</reference>
<feature type="compositionally biased region" description="Low complexity" evidence="2">
    <location>
        <begin position="701"/>
        <end position="711"/>
    </location>
</feature>
<dbReference type="Proteomes" id="UP001176521">
    <property type="component" value="Unassembled WGS sequence"/>
</dbReference>
<feature type="compositionally biased region" description="Low complexity" evidence="2">
    <location>
        <begin position="619"/>
        <end position="635"/>
    </location>
</feature>
<dbReference type="PANTHER" id="PTHR45615">
    <property type="entry name" value="MYOSIN HEAVY CHAIN, NON-MUSCLE"/>
    <property type="match status" value="1"/>
</dbReference>
<feature type="compositionally biased region" description="Low complexity" evidence="2">
    <location>
        <begin position="1"/>
        <end position="20"/>
    </location>
</feature>
<evidence type="ECO:0000256" key="1">
    <source>
        <dbReference type="SAM" id="Coils"/>
    </source>
</evidence>
<feature type="region of interest" description="Disordered" evidence="2">
    <location>
        <begin position="1436"/>
        <end position="1477"/>
    </location>
</feature>
<feature type="compositionally biased region" description="Polar residues" evidence="2">
    <location>
        <begin position="488"/>
        <end position="520"/>
    </location>
</feature>
<name>A0AAN6G597_9BASI</name>
<evidence type="ECO:0000313" key="4">
    <source>
        <dbReference type="Proteomes" id="UP001176521"/>
    </source>
</evidence>
<feature type="compositionally biased region" description="Low complexity" evidence="2">
    <location>
        <begin position="588"/>
        <end position="608"/>
    </location>
</feature>
<evidence type="ECO:0000313" key="3">
    <source>
        <dbReference type="EMBL" id="KAK0522124.1"/>
    </source>
</evidence>
<feature type="region of interest" description="Disordered" evidence="2">
    <location>
        <begin position="1002"/>
        <end position="1021"/>
    </location>
</feature>
<feature type="region of interest" description="Disordered" evidence="2">
    <location>
        <begin position="1"/>
        <end position="53"/>
    </location>
</feature>
<comment type="caution">
    <text evidence="3">The sequence shown here is derived from an EMBL/GenBank/DDBJ whole genome shotgun (WGS) entry which is preliminary data.</text>
</comment>
<feature type="region of interest" description="Disordered" evidence="2">
    <location>
        <begin position="656"/>
        <end position="711"/>
    </location>
</feature>
<feature type="compositionally biased region" description="Polar residues" evidence="2">
    <location>
        <begin position="1374"/>
        <end position="1393"/>
    </location>
</feature>
<gene>
    <name evidence="3" type="ORF">OC842_006559</name>
</gene>
<feature type="coiled-coil region" evidence="1">
    <location>
        <begin position="268"/>
        <end position="361"/>
    </location>
</feature>
<feature type="compositionally biased region" description="Acidic residues" evidence="2">
    <location>
        <begin position="527"/>
        <end position="539"/>
    </location>
</feature>
<feature type="compositionally biased region" description="Basic residues" evidence="2">
    <location>
        <begin position="125"/>
        <end position="137"/>
    </location>
</feature>
<protein>
    <submittedName>
        <fullName evidence="3">Uncharacterized protein</fullName>
    </submittedName>
</protein>
<keyword evidence="4" id="KW-1185">Reference proteome</keyword>
<feature type="compositionally biased region" description="Polar residues" evidence="2">
    <location>
        <begin position="1249"/>
        <end position="1258"/>
    </location>
</feature>
<sequence length="1477" mass="147211">MAAHRLTRLTLAAPAPASAPGTEDEDASPAQAPASDVSAAPADPPELYDSVRNSRTVEDFTRFVSELRLNRQASRSTLPGTPLHSSHQQSASQNGASTAATSAAAAAAAAPGDDSSSTMSDDNHHHHHHHPHTHLPAHMHASSSSSSRNFDDDNVSILDDVSIRYGVHPAQGSTRAPISVRCTCCCNKSDCERANRAMNEWAALEEDLRLAAEIGQSLLHKHDAAVAALSKAQDEHVQQRDSLMSRLTQSIRESAGLQRQLAQTTLNLEAADASNRTLLSELDEARSATKTLKRSQARLSIVEKHIEKLARELNDARAETTSERKRAEVAEAKAKKLAGKVQSLTDKLDFAQREAELMAEKAASPQLGEDALREARERLQLSLQASASSDSANGSASRPNGRANLASAAAGEDQEEDAVLVELRAELEVLTAENARLKEEGRQASAALDAARDEAAQLRESLQEQALSNSPGMLSARRLHPGGASGAATAQQLRKPSGASISTAFSDTYSLPVSKGSTADRSSDIGLDGEEAEEEDGADQDGAGAEGEGDETRYATPVALSDEVVMRDLAASLPSTSAARPKAPHSLSTFSEADSASATTASRDSLLTNRGGGGGGGAPSMVMSPTSASAASTAETSAAQLDDVTGGVAGLGVGVGVTSSPAKPPSIRSQSSAQHRRSGSVASSLRGGAAGPGGETGFPGGRSSASLAPSASSYSSLAPDAAFSPTLAAGVGAGTNGGGLTSTNTAAGDGPRDTRTAQLSNLLDYVARIYNRLISTDIDTLHRRLQRQHLAGGDVGHLARTTVNSIVRDVEALRAHFRKLTEAEQRAALSQQASASPQPGSGLGSGSTAESLVVRRDFFALLKILQNLFAETARLRACVNEIHLQPSAASKILHEHLGLSVLGAGAGGEGAGGGGGAGGLISGGWLARMFTAVPGAGGSASGGSGAVLPPAGPITPGISGAPSVPTPFVPSAGQPAGAGVGAGAPPLTTSRTNSSISVLGTPTGEGPVPLPSVSGTSPRPVLPRTAAVPVAVEVKAGARGTATATPAVDPSIATDELAAVGVAVPRPQPVPGRSTLTRTQSRNLSGLFVGSQSGSGSVSAGLAQATAVAAPGASLVAAADESWDIVSQADAVMSGLASSSSSAAINRQSMLFRSGAGGAGAGSRRPLSRIVDDDELSIHQGRRGYGGGAGTGPSSVSKSGVQLAEDSGEQSDFQRFTSAAARAAGGAGGGGGGGGGGAGGRGLHRRGLSDSSMHSTFLEQGGGQDGGATGGGGRTGAGGAGASGGPNSAAGLLATRSGVGGPGGALASLRTSPMARIITPATLSLQVSSNASGRTSAQFARSMSGSGKAGAPSVISAATATATATSAAGPNWSLAPSSPSISEDSGASFSTGGVPSREKRAASSAASSGPRGLMPSLRAAPSAVALLFPGAGTARTASASSSLSATNAEAAGLSKSSTASTSTSGASPGKGSGGLPR</sequence>
<feature type="region of interest" description="Disordered" evidence="2">
    <location>
        <begin position="1366"/>
        <end position="1416"/>
    </location>
</feature>
<feature type="region of interest" description="Disordered" evidence="2">
    <location>
        <begin position="464"/>
        <end position="554"/>
    </location>
</feature>
<feature type="compositionally biased region" description="Low complexity" evidence="2">
    <location>
        <begin position="1436"/>
        <end position="1467"/>
    </location>
</feature>
<feature type="compositionally biased region" description="Low complexity" evidence="2">
    <location>
        <begin position="89"/>
        <end position="120"/>
    </location>
</feature>
<feature type="region of interest" description="Disordered" evidence="2">
    <location>
        <begin position="71"/>
        <end position="151"/>
    </location>
</feature>
<feature type="compositionally biased region" description="Low complexity" evidence="2">
    <location>
        <begin position="138"/>
        <end position="147"/>
    </location>
</feature>
<proteinExistence type="predicted"/>
<feature type="compositionally biased region" description="Gly residues" evidence="2">
    <location>
        <begin position="1468"/>
        <end position="1477"/>
    </location>
</feature>
<feature type="region of interest" description="Disordered" evidence="2">
    <location>
        <begin position="384"/>
        <end position="414"/>
    </location>
</feature>
<keyword evidence="1" id="KW-0175">Coiled coil</keyword>
<dbReference type="EMBL" id="JAPDMQ010000611">
    <property type="protein sequence ID" value="KAK0522124.1"/>
    <property type="molecule type" value="Genomic_DNA"/>
</dbReference>
<feature type="compositionally biased region" description="Gly residues" evidence="2">
    <location>
        <begin position="1260"/>
        <end position="1284"/>
    </location>
</feature>
<feature type="region of interest" description="Disordered" evidence="2">
    <location>
        <begin position="1154"/>
        <end position="1305"/>
    </location>
</feature>
<feature type="compositionally biased region" description="Gly residues" evidence="2">
    <location>
        <begin position="688"/>
        <end position="700"/>
    </location>
</feature>
<feature type="region of interest" description="Disordered" evidence="2">
    <location>
        <begin position="574"/>
        <end position="635"/>
    </location>
</feature>